<reference evidence="1" key="1">
    <citation type="submission" date="2020-04" db="EMBL/GenBank/DDBJ databases">
        <authorList>
            <person name="Chiriac C."/>
            <person name="Salcher M."/>
            <person name="Ghai R."/>
            <person name="Kavagutti S V."/>
        </authorList>
    </citation>
    <scope>NUCLEOTIDE SEQUENCE</scope>
</reference>
<protein>
    <submittedName>
        <fullName evidence="1">Uncharacterized protein</fullName>
    </submittedName>
</protein>
<proteinExistence type="predicted"/>
<feature type="non-terminal residue" evidence="1">
    <location>
        <position position="37"/>
    </location>
</feature>
<accession>A0A6J5M4C5</accession>
<gene>
    <name evidence="1" type="ORF">UFOVP344_1</name>
</gene>
<dbReference type="EMBL" id="LR796349">
    <property type="protein sequence ID" value="CAB4138729.1"/>
    <property type="molecule type" value="Genomic_DNA"/>
</dbReference>
<sequence>MNEIEKKALELVNEVCAERDEIPYYEIPRDDFSIAEA</sequence>
<organism evidence="1">
    <name type="scientific">uncultured Caudovirales phage</name>
    <dbReference type="NCBI Taxonomy" id="2100421"/>
    <lineage>
        <taxon>Viruses</taxon>
        <taxon>Duplodnaviria</taxon>
        <taxon>Heunggongvirae</taxon>
        <taxon>Uroviricota</taxon>
        <taxon>Caudoviricetes</taxon>
        <taxon>Peduoviridae</taxon>
        <taxon>Maltschvirus</taxon>
        <taxon>Maltschvirus maltsch</taxon>
    </lineage>
</organism>
<name>A0A6J5M4C5_9CAUD</name>
<evidence type="ECO:0000313" key="1">
    <source>
        <dbReference type="EMBL" id="CAB4138729.1"/>
    </source>
</evidence>